<feature type="transmembrane region" description="Helical" evidence="1">
    <location>
        <begin position="178"/>
        <end position="199"/>
    </location>
</feature>
<keyword evidence="1" id="KW-1133">Transmembrane helix</keyword>
<evidence type="ECO:0000256" key="1">
    <source>
        <dbReference type="SAM" id="Phobius"/>
    </source>
</evidence>
<keyword evidence="1" id="KW-0472">Membrane</keyword>
<dbReference type="AlphaFoldDB" id="A0A0F9RJI5"/>
<protein>
    <submittedName>
        <fullName evidence="2">Uncharacterized protein</fullName>
    </submittedName>
</protein>
<feature type="transmembrane region" description="Helical" evidence="1">
    <location>
        <begin position="148"/>
        <end position="172"/>
    </location>
</feature>
<proteinExistence type="predicted"/>
<feature type="transmembrane region" description="Helical" evidence="1">
    <location>
        <begin position="284"/>
        <end position="302"/>
    </location>
</feature>
<feature type="transmembrane region" description="Helical" evidence="1">
    <location>
        <begin position="45"/>
        <end position="66"/>
    </location>
</feature>
<sequence>MYALYRAKKIPKSFEKLIENNKSILVDPDNYKGLVSDTFKSNLEFYVPLILAIVYVGVGFSLGPLFEIASRTITVGTETIIITNEMFIVYIIGNIMIAVWLFIAALLIVSVLVMIVNTFRSLNILGEKNLKISYEDLKAGGFEAIGKFVISISIPTIVLSTFFSILGLYMILAVNDMVVGYSCLIVSLVITTMLSFLLYKNTTDIHDAISIFKEKLKHSLLKEIQDITNKKVKGAKEDTPIKQFARKLLFSKIKYKTIQSIHEYYDKIDEINDWPFNPKSIKKLVITLGSSLVPLALSFIGFG</sequence>
<reference evidence="2" key="1">
    <citation type="journal article" date="2015" name="Nature">
        <title>Complex archaea that bridge the gap between prokaryotes and eukaryotes.</title>
        <authorList>
            <person name="Spang A."/>
            <person name="Saw J.H."/>
            <person name="Jorgensen S.L."/>
            <person name="Zaremba-Niedzwiedzka K."/>
            <person name="Martijn J."/>
            <person name="Lind A.E."/>
            <person name="van Eijk R."/>
            <person name="Schleper C."/>
            <person name="Guy L."/>
            <person name="Ettema T.J."/>
        </authorList>
    </citation>
    <scope>NUCLEOTIDE SEQUENCE</scope>
</reference>
<gene>
    <name evidence="2" type="ORF">LCGC14_0966300</name>
</gene>
<name>A0A0F9RJI5_9ZZZZ</name>
<comment type="caution">
    <text evidence="2">The sequence shown here is derived from an EMBL/GenBank/DDBJ whole genome shotgun (WGS) entry which is preliminary data.</text>
</comment>
<evidence type="ECO:0000313" key="2">
    <source>
        <dbReference type="EMBL" id="KKN17388.1"/>
    </source>
</evidence>
<dbReference type="EMBL" id="LAZR01003525">
    <property type="protein sequence ID" value="KKN17388.1"/>
    <property type="molecule type" value="Genomic_DNA"/>
</dbReference>
<accession>A0A0F9RJI5</accession>
<organism evidence="2">
    <name type="scientific">marine sediment metagenome</name>
    <dbReference type="NCBI Taxonomy" id="412755"/>
    <lineage>
        <taxon>unclassified sequences</taxon>
        <taxon>metagenomes</taxon>
        <taxon>ecological metagenomes</taxon>
    </lineage>
</organism>
<keyword evidence="1" id="KW-0812">Transmembrane</keyword>
<feature type="transmembrane region" description="Helical" evidence="1">
    <location>
        <begin position="86"/>
        <end position="116"/>
    </location>
</feature>